<organism evidence="1">
    <name type="scientific">marine metagenome</name>
    <dbReference type="NCBI Taxonomy" id="408172"/>
    <lineage>
        <taxon>unclassified sequences</taxon>
        <taxon>metagenomes</taxon>
        <taxon>ecological metagenomes</taxon>
    </lineage>
</organism>
<dbReference type="InterPro" id="IPR003772">
    <property type="entry name" value="YceD"/>
</dbReference>
<sequence>MPLLLKIETLAKGAVRLRGELAVDELQMESLDELIKIGGPLEYDLTAKRAGDNISLQGRMGMRLKCECARCLQPFEYRVELPDWSCFLPLSGEEKIELINDSADLTPYLREDTFLAFPQHPLCESGCDESPQAGVDGKPHGIKLASGNHSEASAWAELDQLNLE</sequence>
<proteinExistence type="predicted"/>
<evidence type="ECO:0008006" key="2">
    <source>
        <dbReference type="Google" id="ProtNLM"/>
    </source>
</evidence>
<reference evidence="1" key="1">
    <citation type="submission" date="2018-05" db="EMBL/GenBank/DDBJ databases">
        <authorList>
            <person name="Lanie J.A."/>
            <person name="Ng W.-L."/>
            <person name="Kazmierczak K.M."/>
            <person name="Andrzejewski T.M."/>
            <person name="Davidsen T.M."/>
            <person name="Wayne K.J."/>
            <person name="Tettelin H."/>
            <person name="Glass J.I."/>
            <person name="Rusch D."/>
            <person name="Podicherti R."/>
            <person name="Tsui H.-C.T."/>
            <person name="Winkler M.E."/>
        </authorList>
    </citation>
    <scope>NUCLEOTIDE SEQUENCE</scope>
</reference>
<gene>
    <name evidence="1" type="ORF">METZ01_LOCUS309068</name>
</gene>
<evidence type="ECO:0000313" key="1">
    <source>
        <dbReference type="EMBL" id="SVC56214.1"/>
    </source>
</evidence>
<protein>
    <recommendedName>
        <fullName evidence="2">DUF177 domain-containing protein</fullName>
    </recommendedName>
</protein>
<dbReference type="EMBL" id="UINC01098022">
    <property type="protein sequence ID" value="SVC56214.1"/>
    <property type="molecule type" value="Genomic_DNA"/>
</dbReference>
<dbReference type="Pfam" id="PF02620">
    <property type="entry name" value="YceD"/>
    <property type="match status" value="1"/>
</dbReference>
<accession>A0A382N4V8</accession>
<name>A0A382N4V8_9ZZZZ</name>
<dbReference type="AlphaFoldDB" id="A0A382N4V8"/>